<feature type="signal peptide" evidence="2">
    <location>
        <begin position="1"/>
        <end position="25"/>
    </location>
</feature>
<keyword evidence="2" id="KW-0732">Signal</keyword>
<gene>
    <name evidence="3" type="ORF">SSS_7711</name>
</gene>
<proteinExistence type="predicted"/>
<dbReference type="EnsemblMetazoa" id="SSS_7711s_mrna">
    <property type="protein sequence ID" value="KAF7493838.1"/>
    <property type="gene ID" value="SSS_7711"/>
</dbReference>
<keyword evidence="1" id="KW-0812">Transmembrane</keyword>
<evidence type="ECO:0000313" key="5">
    <source>
        <dbReference type="Proteomes" id="UP000070412"/>
    </source>
</evidence>
<feature type="transmembrane region" description="Helical" evidence="1">
    <location>
        <begin position="377"/>
        <end position="398"/>
    </location>
</feature>
<dbReference type="OrthoDB" id="6516793at2759"/>
<dbReference type="EMBL" id="WVUK01000054">
    <property type="protein sequence ID" value="KAF7493838.1"/>
    <property type="molecule type" value="Genomic_DNA"/>
</dbReference>
<dbReference type="Proteomes" id="UP000070412">
    <property type="component" value="Unassembled WGS sequence"/>
</dbReference>
<sequence>MDHKSFVIYFQIEILLMLFLLTVQSEDKKKNNYCAFESHQNIFAADNLSNGTIRFYNGKKFTDFIAFDVTDTNNQSLLQQTYDVIEMNNFKIILKLENEGSIAEINGNLSKLEIVDDWTKHSTVFSLIDFYGNELIFFVISERLRSNSGDNHHIHSLIGQNIYIEAKSGTLLNNLSLPVQTNIYSKNFNNKNFPFTRMLAAFRVFIDEKQYLFSIINKRFFWSKIDDINFEDTDVVENIEMKDDWNFEFHLGSIPHATAAFVLQFSSEEIFVVMIFCQYYCLVPWIKKDSRSYFDFRKCSRLEQWLDVTRVLTRIPDNHSQNLTSLKYYIPKLHQKSIEPTKSILISLIDLVVDSKIWHTKFAKGQFETISLNSFKIWLLLICSILLFCILTLIYCHLRSLLNGKIYDVAGLEKETFNVVQPKANKPLQNRRNFQNRKQFDSMISIRNKIALL</sequence>
<keyword evidence="1" id="KW-1133">Transmembrane helix</keyword>
<keyword evidence="5" id="KW-1185">Reference proteome</keyword>
<reference evidence="5" key="1">
    <citation type="journal article" date="2020" name="PLoS Negl. Trop. Dis.">
        <title>High-quality nuclear genome for Sarcoptes scabiei-A critical resource for a neglected parasite.</title>
        <authorList>
            <person name="Korhonen P.K."/>
            <person name="Gasser R.B."/>
            <person name="Ma G."/>
            <person name="Wang T."/>
            <person name="Stroehlein A.J."/>
            <person name="Young N.D."/>
            <person name="Ang C.S."/>
            <person name="Fernando D.D."/>
            <person name="Lu H.C."/>
            <person name="Taylor S."/>
            <person name="Reynolds S.L."/>
            <person name="Mofiz E."/>
            <person name="Najaraj S.H."/>
            <person name="Gowda H."/>
            <person name="Madugundu A."/>
            <person name="Renuse S."/>
            <person name="Holt D."/>
            <person name="Pandey A."/>
            <person name="Papenfuss A.T."/>
            <person name="Fischer K."/>
        </authorList>
    </citation>
    <scope>NUCLEOTIDE SEQUENCE [LARGE SCALE GENOMIC DNA]</scope>
</reference>
<reference evidence="4" key="3">
    <citation type="submission" date="2022-06" db="UniProtKB">
        <authorList>
            <consortium name="EnsemblMetazoa"/>
        </authorList>
    </citation>
    <scope>IDENTIFICATION</scope>
</reference>
<protein>
    <submittedName>
        <fullName evidence="3 4">Uncharacterized protein</fullName>
    </submittedName>
</protein>
<keyword evidence="1" id="KW-0472">Membrane</keyword>
<accession>A0A834RHW7</accession>
<evidence type="ECO:0000256" key="2">
    <source>
        <dbReference type="SAM" id="SignalP"/>
    </source>
</evidence>
<evidence type="ECO:0000313" key="3">
    <source>
        <dbReference type="EMBL" id="KAF7493838.1"/>
    </source>
</evidence>
<name>A0A834RHW7_SARSC</name>
<evidence type="ECO:0000256" key="1">
    <source>
        <dbReference type="SAM" id="Phobius"/>
    </source>
</evidence>
<feature type="chain" id="PRO_5038259398" evidence="2">
    <location>
        <begin position="26"/>
        <end position="453"/>
    </location>
</feature>
<organism evidence="3">
    <name type="scientific">Sarcoptes scabiei</name>
    <name type="common">Itch mite</name>
    <name type="synonym">Acarus scabiei</name>
    <dbReference type="NCBI Taxonomy" id="52283"/>
    <lineage>
        <taxon>Eukaryota</taxon>
        <taxon>Metazoa</taxon>
        <taxon>Ecdysozoa</taxon>
        <taxon>Arthropoda</taxon>
        <taxon>Chelicerata</taxon>
        <taxon>Arachnida</taxon>
        <taxon>Acari</taxon>
        <taxon>Acariformes</taxon>
        <taxon>Sarcoptiformes</taxon>
        <taxon>Astigmata</taxon>
        <taxon>Psoroptidia</taxon>
        <taxon>Sarcoptoidea</taxon>
        <taxon>Sarcoptidae</taxon>
        <taxon>Sarcoptinae</taxon>
        <taxon>Sarcoptes</taxon>
    </lineage>
</organism>
<reference evidence="3" key="2">
    <citation type="submission" date="2020-01" db="EMBL/GenBank/DDBJ databases">
        <authorList>
            <person name="Korhonen P.K.K."/>
            <person name="Guangxu M.G."/>
            <person name="Wang T.W."/>
            <person name="Stroehlein A.J.S."/>
            <person name="Young N.D."/>
            <person name="Ang C.-S.A."/>
            <person name="Fernando D.W.F."/>
            <person name="Lu H.L."/>
            <person name="Taylor S.T."/>
            <person name="Ehtesham M.E.M."/>
            <person name="Najaraj S.H.N."/>
            <person name="Harsha G.H.G."/>
            <person name="Madugundu A.M."/>
            <person name="Renuse S.R."/>
            <person name="Holt D.H."/>
            <person name="Pandey A.P."/>
            <person name="Papenfuss A.P."/>
            <person name="Gasser R.B.G."/>
            <person name="Fischer K.F."/>
        </authorList>
    </citation>
    <scope>NUCLEOTIDE SEQUENCE</scope>
    <source>
        <strain evidence="3">SSS_KF_BRIS2020</strain>
    </source>
</reference>
<evidence type="ECO:0000313" key="4">
    <source>
        <dbReference type="EnsemblMetazoa" id="KAF7493838.1"/>
    </source>
</evidence>
<dbReference type="AlphaFoldDB" id="A0A834RHW7"/>